<dbReference type="GO" id="GO:0016020">
    <property type="term" value="C:membrane"/>
    <property type="evidence" value="ECO:0007669"/>
    <property type="project" value="UniProtKB-SubCell"/>
</dbReference>
<keyword evidence="3 12" id="KW-0812">Transmembrane</keyword>
<evidence type="ECO:0000256" key="11">
    <source>
        <dbReference type="ARBA" id="ARBA00023444"/>
    </source>
</evidence>
<reference evidence="13 14" key="1">
    <citation type="journal article" date="2018" name="Sci. Rep.">
        <title>A novel species of the marine cyanobacterium Acaryochloris with a unique pigment content and lifestyle.</title>
        <authorList>
            <person name="Partensky F."/>
            <person name="Six C."/>
            <person name="Ratin M."/>
            <person name="Garczarek L."/>
            <person name="Vaulot D."/>
            <person name="Probert I."/>
            <person name="Calteau A."/>
            <person name="Gourvil P."/>
            <person name="Marie D."/>
            <person name="Grebert T."/>
            <person name="Bouchier C."/>
            <person name="Le Panse S."/>
            <person name="Gachenot M."/>
            <person name="Rodriguez F."/>
            <person name="Garrido J.L."/>
        </authorList>
    </citation>
    <scope>NUCLEOTIDE SEQUENCE [LARGE SCALE GENOMIC DNA]</scope>
    <source>
        <strain evidence="13 14">RCC1774</strain>
    </source>
</reference>
<dbReference type="GO" id="GO:0016491">
    <property type="term" value="F:oxidoreductase activity"/>
    <property type="evidence" value="ECO:0007669"/>
    <property type="project" value="UniProtKB-KW"/>
</dbReference>
<dbReference type="AlphaFoldDB" id="A0A2W1JSV1"/>
<evidence type="ECO:0000256" key="10">
    <source>
        <dbReference type="ARBA" id="ARBA00023157"/>
    </source>
</evidence>
<feature type="transmembrane region" description="Helical" evidence="12">
    <location>
        <begin position="76"/>
        <end position="99"/>
    </location>
</feature>
<dbReference type="InterPro" id="IPR050450">
    <property type="entry name" value="COX15/CtaA_HemeA_synthase"/>
</dbReference>
<keyword evidence="4" id="KW-0479">Metal-binding</keyword>
<evidence type="ECO:0000256" key="4">
    <source>
        <dbReference type="ARBA" id="ARBA00022723"/>
    </source>
</evidence>
<evidence type="ECO:0000256" key="9">
    <source>
        <dbReference type="ARBA" id="ARBA00023136"/>
    </source>
</evidence>
<dbReference type="Proteomes" id="UP000248857">
    <property type="component" value="Unassembled WGS sequence"/>
</dbReference>
<comment type="caution">
    <text evidence="13">The sequence shown here is derived from an EMBL/GenBank/DDBJ whole genome shotgun (WGS) entry which is preliminary data.</text>
</comment>
<evidence type="ECO:0000256" key="1">
    <source>
        <dbReference type="ARBA" id="ARBA00004141"/>
    </source>
</evidence>
<evidence type="ECO:0000256" key="5">
    <source>
        <dbReference type="ARBA" id="ARBA00022989"/>
    </source>
</evidence>
<dbReference type="GO" id="GO:0006784">
    <property type="term" value="P:heme A biosynthetic process"/>
    <property type="evidence" value="ECO:0007669"/>
    <property type="project" value="InterPro"/>
</dbReference>
<organism evidence="13 14">
    <name type="scientific">Acaryochloris thomasi RCC1774</name>
    <dbReference type="NCBI Taxonomy" id="1764569"/>
    <lineage>
        <taxon>Bacteria</taxon>
        <taxon>Bacillati</taxon>
        <taxon>Cyanobacteriota</taxon>
        <taxon>Cyanophyceae</taxon>
        <taxon>Acaryochloridales</taxon>
        <taxon>Acaryochloridaceae</taxon>
        <taxon>Acaryochloris</taxon>
        <taxon>Acaryochloris thomasi</taxon>
    </lineage>
</organism>
<keyword evidence="10" id="KW-1015">Disulfide bond</keyword>
<dbReference type="InterPro" id="IPR003780">
    <property type="entry name" value="COX15/CtaA_fam"/>
</dbReference>
<dbReference type="Pfam" id="PF02628">
    <property type="entry name" value="COX15-CtaA"/>
    <property type="match status" value="1"/>
</dbReference>
<keyword evidence="5 12" id="KW-1133">Transmembrane helix</keyword>
<sequence>MADSLLNNSTAESSAGSPSERLGWMFLSMAVLTFFLMALGSTTRVMNAGLSCPDWPLCYGELVPAQQMNLQVFLEWFHRLVASSIGFLMIALTGMTLFWRKQIPRWVPVAAGLCLLLVIAQGILGGLTVTQLLRFDIVTAHLATGLMFFSCLLGIGAALVTYQGTGVVGRLSWLGMAAVGCVYGQSILGGVVASRWAAHQCLGGSRLCSVMYSHFAGVVPAVFSVVVLVVLAMRTAALHPRLRMLTQIMTLLLGLQVVLGVSTLRLHLQVVALTVAHQAIGAALLGSLVLFTVWAWRDGREPGGDHRSQDLNIGTNL</sequence>
<proteinExistence type="predicted"/>
<evidence type="ECO:0000256" key="2">
    <source>
        <dbReference type="ARBA" id="ARBA00022475"/>
    </source>
</evidence>
<dbReference type="PANTHER" id="PTHR35457:SF1">
    <property type="entry name" value="HEME A SYNTHASE"/>
    <property type="match status" value="1"/>
</dbReference>
<evidence type="ECO:0000256" key="7">
    <source>
        <dbReference type="ARBA" id="ARBA00023004"/>
    </source>
</evidence>
<feature type="transmembrane region" description="Helical" evidence="12">
    <location>
        <begin position="174"/>
        <end position="198"/>
    </location>
</feature>
<keyword evidence="6 13" id="KW-0560">Oxidoreductase</keyword>
<keyword evidence="9 12" id="KW-0472">Membrane</keyword>
<keyword evidence="7" id="KW-0408">Iron</keyword>
<keyword evidence="2" id="KW-1003">Cell membrane</keyword>
<evidence type="ECO:0000256" key="6">
    <source>
        <dbReference type="ARBA" id="ARBA00023002"/>
    </source>
</evidence>
<name>A0A2W1JSV1_9CYAN</name>
<accession>A0A2W1JSV1</accession>
<feature type="transmembrane region" description="Helical" evidence="12">
    <location>
        <begin position="270"/>
        <end position="296"/>
    </location>
</feature>
<evidence type="ECO:0000256" key="8">
    <source>
        <dbReference type="ARBA" id="ARBA00023133"/>
    </source>
</evidence>
<dbReference type="GO" id="GO:0046872">
    <property type="term" value="F:metal ion binding"/>
    <property type="evidence" value="ECO:0007669"/>
    <property type="project" value="UniProtKB-KW"/>
</dbReference>
<dbReference type="RefSeq" id="WP_274704503.1">
    <property type="nucleotide sequence ID" value="NZ_CAWNWM010000003.1"/>
</dbReference>
<dbReference type="EC" id="1.3.-.-" evidence="13"/>
<keyword evidence="8" id="KW-0350">Heme biosynthesis</keyword>
<evidence type="ECO:0000256" key="3">
    <source>
        <dbReference type="ARBA" id="ARBA00022692"/>
    </source>
</evidence>
<keyword evidence="14" id="KW-1185">Reference proteome</keyword>
<protein>
    <submittedName>
        <fullName evidence="13">Heme A synthase</fullName>
        <ecNumber evidence="13">1.3.-.-</ecNumber>
    </submittedName>
</protein>
<gene>
    <name evidence="13" type="primary">ctaA_1</name>
    <name evidence="13" type="ORF">C1752_01441</name>
</gene>
<dbReference type="PANTHER" id="PTHR35457">
    <property type="entry name" value="HEME A SYNTHASE"/>
    <property type="match status" value="1"/>
</dbReference>
<dbReference type="EMBL" id="PQWO01000003">
    <property type="protein sequence ID" value="PZD74225.1"/>
    <property type="molecule type" value="Genomic_DNA"/>
</dbReference>
<evidence type="ECO:0000256" key="12">
    <source>
        <dbReference type="SAM" id="Phobius"/>
    </source>
</evidence>
<feature type="transmembrane region" description="Helical" evidence="12">
    <location>
        <begin position="244"/>
        <end position="264"/>
    </location>
</feature>
<comment type="pathway">
    <text evidence="11">Porphyrin-containing compound metabolism.</text>
</comment>
<comment type="subcellular location">
    <subcellularLocation>
        <location evidence="1">Membrane</location>
        <topology evidence="1">Multi-pass membrane protein</topology>
    </subcellularLocation>
</comment>
<evidence type="ECO:0000313" key="13">
    <source>
        <dbReference type="EMBL" id="PZD74225.1"/>
    </source>
</evidence>
<feature type="transmembrane region" description="Helical" evidence="12">
    <location>
        <begin position="22"/>
        <end position="40"/>
    </location>
</feature>
<feature type="transmembrane region" description="Helical" evidence="12">
    <location>
        <begin position="140"/>
        <end position="162"/>
    </location>
</feature>
<feature type="transmembrane region" description="Helical" evidence="12">
    <location>
        <begin position="210"/>
        <end position="232"/>
    </location>
</feature>
<evidence type="ECO:0000313" key="14">
    <source>
        <dbReference type="Proteomes" id="UP000248857"/>
    </source>
</evidence>
<feature type="transmembrane region" description="Helical" evidence="12">
    <location>
        <begin position="106"/>
        <end position="128"/>
    </location>
</feature>